<feature type="domain" description="Ubiquitin-like protease family profile" evidence="4">
    <location>
        <begin position="4"/>
        <end position="120"/>
    </location>
</feature>
<evidence type="ECO:0000313" key="5">
    <source>
        <dbReference type="EMBL" id="RYR61759.1"/>
    </source>
</evidence>
<dbReference type="GO" id="GO:0008234">
    <property type="term" value="F:cysteine-type peptidase activity"/>
    <property type="evidence" value="ECO:0007669"/>
    <property type="project" value="InterPro"/>
</dbReference>
<gene>
    <name evidence="5" type="ORF">Ahy_A04g018963</name>
</gene>
<evidence type="ECO:0000256" key="2">
    <source>
        <dbReference type="ARBA" id="ARBA00022670"/>
    </source>
</evidence>
<protein>
    <recommendedName>
        <fullName evidence="4">Ubiquitin-like protease family profile domain-containing protein</fullName>
    </recommendedName>
</protein>
<proteinExistence type="inferred from homology"/>
<dbReference type="EMBL" id="SDMP01000004">
    <property type="protein sequence ID" value="RYR61759.1"/>
    <property type="molecule type" value="Genomic_DNA"/>
</dbReference>
<evidence type="ECO:0000313" key="6">
    <source>
        <dbReference type="Proteomes" id="UP000289738"/>
    </source>
</evidence>
<evidence type="ECO:0000259" key="4">
    <source>
        <dbReference type="Pfam" id="PF02902"/>
    </source>
</evidence>
<comment type="caution">
    <text evidence="5">The sequence shown here is derived from an EMBL/GenBank/DDBJ whole genome shotgun (WGS) entry which is preliminary data.</text>
</comment>
<keyword evidence="3" id="KW-0378">Hydrolase</keyword>
<dbReference type="InterPro" id="IPR038765">
    <property type="entry name" value="Papain-like_cys_pep_sf"/>
</dbReference>
<dbReference type="Pfam" id="PF02902">
    <property type="entry name" value="Peptidase_C48"/>
    <property type="match status" value="1"/>
</dbReference>
<dbReference type="InterPro" id="IPR003653">
    <property type="entry name" value="Peptidase_C48_C"/>
</dbReference>
<sequence>MLQIFAPVCYLEHWWLWVADVRKKKFFVLDPYHKTCPCEPRMKCISVQNKGYVISKMRVYVGAPLKKTIVKIELPYIDISGQKIIYDCAVYVMKWLEIIQGKYEWDNWTQAKVDHFRVEFVSRILFHKMNRERE</sequence>
<keyword evidence="6" id="KW-1185">Reference proteome</keyword>
<dbReference type="Gene3D" id="3.40.395.10">
    <property type="entry name" value="Adenoviral Proteinase, Chain A"/>
    <property type="match status" value="1"/>
</dbReference>
<dbReference type="AlphaFoldDB" id="A0A445DEZ7"/>
<name>A0A445DEZ7_ARAHY</name>
<accession>A0A445DEZ7</accession>
<dbReference type="Proteomes" id="UP000289738">
    <property type="component" value="Chromosome A04"/>
</dbReference>
<reference evidence="5 6" key="1">
    <citation type="submission" date="2019-01" db="EMBL/GenBank/DDBJ databases">
        <title>Sequencing of cultivated peanut Arachis hypogaea provides insights into genome evolution and oil improvement.</title>
        <authorList>
            <person name="Chen X."/>
        </authorList>
    </citation>
    <scope>NUCLEOTIDE SEQUENCE [LARGE SCALE GENOMIC DNA]</scope>
    <source>
        <strain evidence="6">cv. Fuhuasheng</strain>
        <tissue evidence="5">Leaves</tissue>
    </source>
</reference>
<evidence type="ECO:0000256" key="1">
    <source>
        <dbReference type="ARBA" id="ARBA00005234"/>
    </source>
</evidence>
<keyword evidence="2" id="KW-0645">Protease</keyword>
<evidence type="ECO:0000256" key="3">
    <source>
        <dbReference type="ARBA" id="ARBA00022801"/>
    </source>
</evidence>
<comment type="similarity">
    <text evidence="1">Belongs to the peptidase C48 family.</text>
</comment>
<dbReference type="GO" id="GO:0006508">
    <property type="term" value="P:proteolysis"/>
    <property type="evidence" value="ECO:0007669"/>
    <property type="project" value="UniProtKB-KW"/>
</dbReference>
<dbReference type="SUPFAM" id="SSF54001">
    <property type="entry name" value="Cysteine proteinases"/>
    <property type="match status" value="1"/>
</dbReference>
<organism evidence="5 6">
    <name type="scientific">Arachis hypogaea</name>
    <name type="common">Peanut</name>
    <dbReference type="NCBI Taxonomy" id="3818"/>
    <lineage>
        <taxon>Eukaryota</taxon>
        <taxon>Viridiplantae</taxon>
        <taxon>Streptophyta</taxon>
        <taxon>Embryophyta</taxon>
        <taxon>Tracheophyta</taxon>
        <taxon>Spermatophyta</taxon>
        <taxon>Magnoliopsida</taxon>
        <taxon>eudicotyledons</taxon>
        <taxon>Gunneridae</taxon>
        <taxon>Pentapetalae</taxon>
        <taxon>rosids</taxon>
        <taxon>fabids</taxon>
        <taxon>Fabales</taxon>
        <taxon>Fabaceae</taxon>
        <taxon>Papilionoideae</taxon>
        <taxon>50 kb inversion clade</taxon>
        <taxon>dalbergioids sensu lato</taxon>
        <taxon>Dalbergieae</taxon>
        <taxon>Pterocarpus clade</taxon>
        <taxon>Arachis</taxon>
    </lineage>
</organism>